<dbReference type="PROSITE" id="PS50011">
    <property type="entry name" value="PROTEIN_KINASE_DOM"/>
    <property type="match status" value="1"/>
</dbReference>
<dbReference type="Pfam" id="PF07714">
    <property type="entry name" value="PK_Tyr_Ser-Thr"/>
    <property type="match status" value="1"/>
</dbReference>
<dbReference type="InterPro" id="IPR001245">
    <property type="entry name" value="Ser-Thr/Tyr_kinase_cat_dom"/>
</dbReference>
<dbReference type="InterPro" id="IPR001480">
    <property type="entry name" value="Bulb-type_lectin_dom"/>
</dbReference>
<evidence type="ECO:0000256" key="6">
    <source>
        <dbReference type="ARBA" id="ARBA00022734"/>
    </source>
</evidence>
<dbReference type="Pfam" id="PF08276">
    <property type="entry name" value="PAN_2"/>
    <property type="match status" value="1"/>
</dbReference>
<dbReference type="PANTHER" id="PTHR27002:SF422">
    <property type="entry name" value="RECEPTOR-LIKE SERINE_THREONINE-PROTEIN KINASE"/>
    <property type="match status" value="1"/>
</dbReference>
<dbReference type="FunFam" id="1.10.510.10:FF:000345">
    <property type="entry name" value="G-type lectin S-receptor-like serine/threonine-protein kinase"/>
    <property type="match status" value="1"/>
</dbReference>
<dbReference type="GO" id="GO:0030246">
    <property type="term" value="F:carbohydrate binding"/>
    <property type="evidence" value="ECO:0007669"/>
    <property type="project" value="UniProtKB-KW"/>
</dbReference>
<dbReference type="Pfam" id="PF00954">
    <property type="entry name" value="S_locus_glycop"/>
    <property type="match status" value="1"/>
</dbReference>
<keyword evidence="4 15" id="KW-0808">Transferase</keyword>
<dbReference type="OMA" id="WCKNGGV"/>
<dbReference type="SUPFAM" id="SSF51110">
    <property type="entry name" value="alpha-D-mannose-specific plant lectins"/>
    <property type="match status" value="1"/>
</dbReference>
<dbReference type="InterPro" id="IPR024171">
    <property type="entry name" value="SRK-like_kinase"/>
</dbReference>
<gene>
    <name evidence="20" type="ORF">RchiOBHm_Chr5g0005351</name>
</gene>
<evidence type="ECO:0000256" key="11">
    <source>
        <dbReference type="ARBA" id="ARBA00023170"/>
    </source>
</evidence>
<dbReference type="SMART" id="SM00220">
    <property type="entry name" value="S_TKc"/>
    <property type="match status" value="1"/>
</dbReference>
<keyword evidence="8 15" id="KW-0418">Kinase</keyword>
<keyword evidence="11" id="KW-0675">Receptor</keyword>
<dbReference type="GO" id="GO:0004674">
    <property type="term" value="F:protein serine/threonine kinase activity"/>
    <property type="evidence" value="ECO:0007669"/>
    <property type="project" value="UniProtKB-KW"/>
</dbReference>
<dbReference type="SMART" id="SM00108">
    <property type="entry name" value="B_lectin"/>
    <property type="match status" value="1"/>
</dbReference>
<dbReference type="GO" id="GO:0005886">
    <property type="term" value="C:plasma membrane"/>
    <property type="evidence" value="ECO:0007669"/>
    <property type="project" value="UniProtKB-SubCell"/>
</dbReference>
<keyword evidence="7 15" id="KW-0547">Nucleotide-binding</keyword>
<keyword evidence="5" id="KW-0732">Signal</keyword>
<dbReference type="EC" id="2.7.11.1" evidence="15"/>
<dbReference type="Proteomes" id="UP000238479">
    <property type="component" value="Chromosome 5"/>
</dbReference>
<evidence type="ECO:0000256" key="8">
    <source>
        <dbReference type="ARBA" id="ARBA00022777"/>
    </source>
</evidence>
<keyword evidence="21" id="KW-1185">Reference proteome</keyword>
<dbReference type="InterPro" id="IPR011009">
    <property type="entry name" value="Kinase-like_dom_sf"/>
</dbReference>
<keyword evidence="16" id="KW-0472">Membrane</keyword>
<evidence type="ECO:0000256" key="14">
    <source>
        <dbReference type="ARBA" id="ARBA00048679"/>
    </source>
</evidence>
<dbReference type="InterPro" id="IPR000719">
    <property type="entry name" value="Prot_kinase_dom"/>
</dbReference>
<feature type="transmembrane region" description="Helical" evidence="16">
    <location>
        <begin position="30"/>
        <end position="56"/>
    </location>
</feature>
<evidence type="ECO:0000256" key="12">
    <source>
        <dbReference type="ARBA" id="ARBA00023180"/>
    </source>
</evidence>
<dbReference type="GO" id="GO:0005524">
    <property type="term" value="F:ATP binding"/>
    <property type="evidence" value="ECO:0007669"/>
    <property type="project" value="UniProtKB-KW"/>
</dbReference>
<dbReference type="Gene3D" id="3.30.200.20">
    <property type="entry name" value="Phosphorylase Kinase, domain 1"/>
    <property type="match status" value="1"/>
</dbReference>
<dbReference type="InterPro" id="IPR003609">
    <property type="entry name" value="Pan_app"/>
</dbReference>
<keyword evidence="6" id="KW-0430">Lectin</keyword>
<comment type="subcellular location">
    <subcellularLocation>
        <location evidence="1">Cell membrane</location>
        <topology evidence="1">Single-pass type I membrane protein</topology>
    </subcellularLocation>
</comment>
<evidence type="ECO:0000256" key="7">
    <source>
        <dbReference type="ARBA" id="ARBA00022741"/>
    </source>
</evidence>
<dbReference type="InterPro" id="IPR036426">
    <property type="entry name" value="Bulb-type_lectin_dom_sf"/>
</dbReference>
<protein>
    <recommendedName>
        <fullName evidence="15">Receptor-like serine/threonine-protein kinase</fullName>
        <ecNumber evidence="15">2.7.11.1</ecNumber>
    </recommendedName>
</protein>
<dbReference type="CDD" id="cd01098">
    <property type="entry name" value="PAN_AP_plant"/>
    <property type="match status" value="1"/>
</dbReference>
<comment type="caution">
    <text evidence="20">The sequence shown here is derived from an EMBL/GenBank/DDBJ whole genome shotgun (WGS) entry which is preliminary data.</text>
</comment>
<dbReference type="FunFam" id="3.30.200.20:FF:000195">
    <property type="entry name" value="G-type lectin S-receptor-like serine/threonine-protein kinase"/>
    <property type="match status" value="1"/>
</dbReference>
<dbReference type="SMART" id="SM00473">
    <property type="entry name" value="PAN_AP"/>
    <property type="match status" value="1"/>
</dbReference>
<dbReference type="AlphaFoldDB" id="A0A2P6Q396"/>
<evidence type="ECO:0000259" key="19">
    <source>
        <dbReference type="PROSITE" id="PS50948"/>
    </source>
</evidence>
<evidence type="ECO:0000256" key="9">
    <source>
        <dbReference type="ARBA" id="ARBA00022840"/>
    </source>
</evidence>
<dbReference type="Pfam" id="PF01453">
    <property type="entry name" value="B_lectin"/>
    <property type="match status" value="1"/>
</dbReference>
<evidence type="ECO:0000256" key="10">
    <source>
        <dbReference type="ARBA" id="ARBA00023157"/>
    </source>
</evidence>
<keyword evidence="9 15" id="KW-0067">ATP-binding</keyword>
<proteinExistence type="inferred from homology"/>
<evidence type="ECO:0000256" key="13">
    <source>
        <dbReference type="ARBA" id="ARBA00047899"/>
    </source>
</evidence>
<dbReference type="CDD" id="cd00028">
    <property type="entry name" value="B_lectin"/>
    <property type="match status" value="1"/>
</dbReference>
<dbReference type="GO" id="GO:0048544">
    <property type="term" value="P:recognition of pollen"/>
    <property type="evidence" value="ECO:0007669"/>
    <property type="project" value="InterPro"/>
</dbReference>
<evidence type="ECO:0000313" key="21">
    <source>
        <dbReference type="Proteomes" id="UP000238479"/>
    </source>
</evidence>
<evidence type="ECO:0000313" key="20">
    <source>
        <dbReference type="EMBL" id="PRQ28658.1"/>
    </source>
</evidence>
<keyword evidence="16" id="KW-0812">Transmembrane</keyword>
<dbReference type="PROSITE" id="PS50948">
    <property type="entry name" value="PAN"/>
    <property type="match status" value="1"/>
</dbReference>
<evidence type="ECO:0000256" key="5">
    <source>
        <dbReference type="ARBA" id="ARBA00022729"/>
    </source>
</evidence>
<dbReference type="Gene3D" id="1.10.510.10">
    <property type="entry name" value="Transferase(Phosphotransferase) domain 1"/>
    <property type="match status" value="1"/>
</dbReference>
<dbReference type="EMBL" id="PDCK01000043">
    <property type="protein sequence ID" value="PRQ28658.1"/>
    <property type="molecule type" value="Genomic_DNA"/>
</dbReference>
<keyword evidence="16" id="KW-1133">Transmembrane helix</keyword>
<comment type="similarity">
    <text evidence="15">Belongs to the protein kinase superfamily. Ser/Thr protein kinase family.</text>
</comment>
<organism evidence="20 21">
    <name type="scientific">Rosa chinensis</name>
    <name type="common">China rose</name>
    <dbReference type="NCBI Taxonomy" id="74649"/>
    <lineage>
        <taxon>Eukaryota</taxon>
        <taxon>Viridiplantae</taxon>
        <taxon>Streptophyta</taxon>
        <taxon>Embryophyta</taxon>
        <taxon>Tracheophyta</taxon>
        <taxon>Spermatophyta</taxon>
        <taxon>Magnoliopsida</taxon>
        <taxon>eudicotyledons</taxon>
        <taxon>Gunneridae</taxon>
        <taxon>Pentapetalae</taxon>
        <taxon>rosids</taxon>
        <taxon>fabids</taxon>
        <taxon>Rosales</taxon>
        <taxon>Rosaceae</taxon>
        <taxon>Rosoideae</taxon>
        <taxon>Rosoideae incertae sedis</taxon>
        <taxon>Rosa</taxon>
    </lineage>
</organism>
<dbReference type="InterPro" id="IPR008271">
    <property type="entry name" value="Ser/Thr_kinase_AS"/>
</dbReference>
<keyword evidence="12" id="KW-0325">Glycoprotein</keyword>
<dbReference type="Gramene" id="PRQ28658">
    <property type="protein sequence ID" value="PRQ28658"/>
    <property type="gene ID" value="RchiOBHm_Chr5g0005351"/>
</dbReference>
<evidence type="ECO:0000256" key="2">
    <source>
        <dbReference type="ARBA" id="ARBA00022475"/>
    </source>
</evidence>
<accession>A0A2P6Q396</accession>
<feature type="domain" description="Bulb-type lectin" evidence="18">
    <location>
        <begin position="64"/>
        <end position="187"/>
    </location>
</feature>
<evidence type="ECO:0000256" key="16">
    <source>
        <dbReference type="SAM" id="Phobius"/>
    </source>
</evidence>
<evidence type="ECO:0000256" key="15">
    <source>
        <dbReference type="PIRNR" id="PIRNR000641"/>
    </source>
</evidence>
<feature type="domain" description="Apple" evidence="19">
    <location>
        <begin position="378"/>
        <end position="467"/>
    </location>
</feature>
<evidence type="ECO:0000256" key="1">
    <source>
        <dbReference type="ARBA" id="ARBA00004251"/>
    </source>
</evidence>
<evidence type="ECO:0000256" key="3">
    <source>
        <dbReference type="ARBA" id="ARBA00022527"/>
    </source>
</evidence>
<evidence type="ECO:0000259" key="17">
    <source>
        <dbReference type="PROSITE" id="PS50011"/>
    </source>
</evidence>
<dbReference type="InterPro" id="IPR000858">
    <property type="entry name" value="S_locus_glycoprot_dom"/>
</dbReference>
<dbReference type="PROSITE" id="PS50927">
    <property type="entry name" value="BULB_LECTIN"/>
    <property type="match status" value="1"/>
</dbReference>
<feature type="transmembrane region" description="Helical" evidence="16">
    <location>
        <begin position="479"/>
        <end position="499"/>
    </location>
</feature>
<dbReference type="GO" id="GO:0045087">
    <property type="term" value="P:innate immune response"/>
    <property type="evidence" value="ECO:0007669"/>
    <property type="project" value="UniProtKB-ARBA"/>
</dbReference>
<dbReference type="Gene3D" id="2.90.10.10">
    <property type="entry name" value="Bulb-type lectin domain"/>
    <property type="match status" value="1"/>
</dbReference>
<dbReference type="PROSITE" id="PS00108">
    <property type="entry name" value="PROTEIN_KINASE_ST"/>
    <property type="match status" value="1"/>
</dbReference>
<comment type="catalytic activity">
    <reaction evidence="14 15">
        <text>L-seryl-[protein] + ATP = O-phospho-L-seryl-[protein] + ADP + H(+)</text>
        <dbReference type="Rhea" id="RHEA:17989"/>
        <dbReference type="Rhea" id="RHEA-COMP:9863"/>
        <dbReference type="Rhea" id="RHEA-COMP:11604"/>
        <dbReference type="ChEBI" id="CHEBI:15378"/>
        <dbReference type="ChEBI" id="CHEBI:29999"/>
        <dbReference type="ChEBI" id="CHEBI:30616"/>
        <dbReference type="ChEBI" id="CHEBI:83421"/>
        <dbReference type="ChEBI" id="CHEBI:456216"/>
        <dbReference type="EC" id="2.7.11.1"/>
    </reaction>
</comment>
<sequence>MKCSLLNFSDGIVLIDSCIHEGLREKIDGLYLLGVGINSVSVLNSSMLFLFIFSLLPSQYWAEVYDLSPSQPLTQGQTLVSPGQIFELGFFSPNNSANKYVGMWHKSIFPRKIVWVANRENPLAVTDSLATLRIGSNGNLELVDGKQSSVWSTNVSVSTNGSAAVLLDNGTFVLKDDMGADLWQSLDYPGDSLLPSMLLGFDSSTRNWNLLTSWKGENDPSTGIFSVGLSAQTPTQIFIWKNGATPHWRSGPWDKSKFVGLPDMSTQYLSGFTLDDNVKQGTRYFSYSLYDNTLAYLEISSDGILKLMLLLNGENWSLNYAAPTNTCDSYGACGPFGFCKASDPPVCKCLKGFIPKSVDEWSKRNWTGGCVRRTRLSCERHTNTSVSSMGEKDGFWKMENLKIPDFHDYRTSLSNDVIEDCKTQCLSNCSCLAYAYVVNIGCLVWSKDLIDIQEFTSGGEDLFIRLAQTDLGDGKRTKLIVSLTAIFVISILGSIVFGFHRFSARKKGNIKVTTKHFESIETTETSRDILLECIREHDRAEQFMYNYDSILIATNNFSSSNKLGEGGFGPVYKGKLQEGKEIAVKRLSRSSGQGVEEFKNEMLLISKLQHKNLVKIMGCCVTEDEKLLIYEFMENKSLDTLLFDLSRRAELDWARRFNIIQGVARGLLYLHHDSCLKVIHRDLKVSNILLDEKMNPKISDFGLARIVRGTQDLENTQKVVGTRGYMSPEYAMGGIFSEKSDVYSFGVLVLEIISGRKNNSFYYNDQLPSLLAYAWHLWSEGRGLELVDEVLADLYSSSEVMRCLQIGLLCVQDNAVDRPSMPEVVFMLSSNTDSPQPMKPTFTFHNAVSPQPQYVKSPCSGNEASITVIEGR</sequence>
<dbReference type="PANTHER" id="PTHR27002">
    <property type="entry name" value="RECEPTOR-LIKE SERINE/THREONINE-PROTEIN KINASE SD1-8"/>
    <property type="match status" value="1"/>
</dbReference>
<dbReference type="SUPFAM" id="SSF56112">
    <property type="entry name" value="Protein kinase-like (PK-like)"/>
    <property type="match status" value="1"/>
</dbReference>
<evidence type="ECO:0000256" key="4">
    <source>
        <dbReference type="ARBA" id="ARBA00022679"/>
    </source>
</evidence>
<keyword evidence="10" id="KW-1015">Disulfide bond</keyword>
<dbReference type="CDD" id="cd14066">
    <property type="entry name" value="STKc_IRAK"/>
    <property type="match status" value="1"/>
</dbReference>
<dbReference type="GO" id="GO:0106310">
    <property type="term" value="F:protein serine kinase activity"/>
    <property type="evidence" value="ECO:0007669"/>
    <property type="project" value="RHEA"/>
</dbReference>
<name>A0A2P6Q396_ROSCH</name>
<evidence type="ECO:0000259" key="18">
    <source>
        <dbReference type="PROSITE" id="PS50927"/>
    </source>
</evidence>
<keyword evidence="3 15" id="KW-0723">Serine/threonine-protein kinase</keyword>
<dbReference type="PIRSF" id="PIRSF000641">
    <property type="entry name" value="SRK"/>
    <property type="match status" value="1"/>
</dbReference>
<reference evidence="20 21" key="1">
    <citation type="journal article" date="2018" name="Nat. Genet.">
        <title>The Rosa genome provides new insights in the design of modern roses.</title>
        <authorList>
            <person name="Bendahmane M."/>
        </authorList>
    </citation>
    <scope>NUCLEOTIDE SEQUENCE [LARGE SCALE GENOMIC DNA]</scope>
    <source>
        <strain evidence="21">cv. Old Blush</strain>
    </source>
</reference>
<feature type="domain" description="Protein kinase" evidence="17">
    <location>
        <begin position="557"/>
        <end position="842"/>
    </location>
</feature>
<keyword evidence="2" id="KW-1003">Cell membrane</keyword>
<comment type="catalytic activity">
    <reaction evidence="13 15">
        <text>L-threonyl-[protein] + ATP = O-phospho-L-threonyl-[protein] + ADP + H(+)</text>
        <dbReference type="Rhea" id="RHEA:46608"/>
        <dbReference type="Rhea" id="RHEA-COMP:11060"/>
        <dbReference type="Rhea" id="RHEA-COMP:11605"/>
        <dbReference type="ChEBI" id="CHEBI:15378"/>
        <dbReference type="ChEBI" id="CHEBI:30013"/>
        <dbReference type="ChEBI" id="CHEBI:30616"/>
        <dbReference type="ChEBI" id="CHEBI:61977"/>
        <dbReference type="ChEBI" id="CHEBI:456216"/>
        <dbReference type="EC" id="2.7.11.1"/>
    </reaction>
</comment>